<accession>A0A6C0E0I9</accession>
<reference evidence="2" key="1">
    <citation type="journal article" date="2020" name="Nature">
        <title>Giant virus diversity and host interactions through global metagenomics.</title>
        <authorList>
            <person name="Schulz F."/>
            <person name="Roux S."/>
            <person name="Paez-Espino D."/>
            <person name="Jungbluth S."/>
            <person name="Walsh D.A."/>
            <person name="Denef V.J."/>
            <person name="McMahon K.D."/>
            <person name="Konstantinidis K.T."/>
            <person name="Eloe-Fadrosh E.A."/>
            <person name="Kyrpides N.C."/>
            <person name="Woyke T."/>
        </authorList>
    </citation>
    <scope>NUCLEOTIDE SEQUENCE</scope>
    <source>
        <strain evidence="2">GVMAG-M-3300023179-107</strain>
    </source>
</reference>
<sequence length="209" mass="23096">MDIAKSVVNSVDKSAKYALGNPYLMAIVKITLALYATQIAPKLPATAYEYLNNTYVKIIALLILVYVSEKDFQLAVIFAVAFVIGINMISGRGPLESFADFSKEYTPAGTQKLIEPNTMIYPGCDKLTMADLEKAFDGDRHALITKANYAFHDLFESYKSTPAKETLMKIAYAAGLPYNRDFTDEHAPYIGSILMYQGMNISSTCTPPQ</sequence>
<keyword evidence="1" id="KW-0812">Transmembrane</keyword>
<feature type="transmembrane region" description="Helical" evidence="1">
    <location>
        <begin position="72"/>
        <end position="89"/>
    </location>
</feature>
<organism evidence="2">
    <name type="scientific">viral metagenome</name>
    <dbReference type="NCBI Taxonomy" id="1070528"/>
    <lineage>
        <taxon>unclassified sequences</taxon>
        <taxon>metagenomes</taxon>
        <taxon>organismal metagenomes</taxon>
    </lineage>
</organism>
<evidence type="ECO:0000256" key="1">
    <source>
        <dbReference type="SAM" id="Phobius"/>
    </source>
</evidence>
<protein>
    <submittedName>
        <fullName evidence="2">Uncharacterized protein</fullName>
    </submittedName>
</protein>
<keyword evidence="1" id="KW-1133">Transmembrane helix</keyword>
<evidence type="ECO:0000313" key="2">
    <source>
        <dbReference type="EMBL" id="QHT22212.1"/>
    </source>
</evidence>
<keyword evidence="1" id="KW-0472">Membrane</keyword>
<proteinExistence type="predicted"/>
<name>A0A6C0E0I9_9ZZZZ</name>
<feature type="transmembrane region" description="Helical" evidence="1">
    <location>
        <begin position="20"/>
        <end position="38"/>
    </location>
</feature>
<dbReference type="EMBL" id="MN739708">
    <property type="protein sequence ID" value="QHT22212.1"/>
    <property type="molecule type" value="Genomic_DNA"/>
</dbReference>
<dbReference type="AlphaFoldDB" id="A0A6C0E0I9"/>
<feature type="transmembrane region" description="Helical" evidence="1">
    <location>
        <begin position="50"/>
        <end position="66"/>
    </location>
</feature>